<organism evidence="3 4">
    <name type="scientific">Kineococcus radiotolerans</name>
    <dbReference type="NCBI Taxonomy" id="131568"/>
    <lineage>
        <taxon>Bacteria</taxon>
        <taxon>Bacillati</taxon>
        <taxon>Actinomycetota</taxon>
        <taxon>Actinomycetes</taxon>
        <taxon>Kineosporiales</taxon>
        <taxon>Kineosporiaceae</taxon>
        <taxon>Kineococcus</taxon>
    </lineage>
</organism>
<sequence>MGVPPTDVSAVLVEGPWRHRLVAAHGARFHVAELGEGPLVLLLHDFPQFWWAWRAQVVALAAAGYRAVAMDLRGYGASDKPPRGYDTPTSAADVAAVVRALGERDAVVVGHGIAGRTAWALPSLHPEEVRGIVVVGAAHPLLSRHVLRERLGEASGLATTRTAFARQLPALPERRLVSGDGVERVLRERSGPGWPAPADVERYREAIRVPFVAHSALEYHRWIARSALRADGRRFAAALRGGVEVPVLQVRGELDPTVPAGALEAAGRYARGPHRVVEVPGVGHHVPEEAPERMTTTLTGWLARW</sequence>
<dbReference type="PRINTS" id="PR00111">
    <property type="entry name" value="ABHYDROLASE"/>
</dbReference>
<dbReference type="Gene3D" id="3.40.50.1820">
    <property type="entry name" value="alpha/beta hydrolase"/>
    <property type="match status" value="1"/>
</dbReference>
<gene>
    <name evidence="3" type="ORF">FHR75_001736</name>
</gene>
<proteinExistence type="predicted"/>
<dbReference type="AlphaFoldDB" id="A0A7W4XWK2"/>
<dbReference type="InterPro" id="IPR029058">
    <property type="entry name" value="AB_hydrolase_fold"/>
</dbReference>
<name>A0A7W4XWK2_KINRA</name>
<evidence type="ECO:0000313" key="4">
    <source>
        <dbReference type="Proteomes" id="UP000533269"/>
    </source>
</evidence>
<feature type="domain" description="AB hydrolase-1" evidence="2">
    <location>
        <begin position="38"/>
        <end position="291"/>
    </location>
</feature>
<dbReference type="OMA" id="YRWMVRS"/>
<dbReference type="EMBL" id="JACHVY010000001">
    <property type="protein sequence ID" value="MBB2900948.1"/>
    <property type="molecule type" value="Genomic_DNA"/>
</dbReference>
<dbReference type="PRINTS" id="PR00412">
    <property type="entry name" value="EPOXHYDRLASE"/>
</dbReference>
<evidence type="ECO:0000313" key="3">
    <source>
        <dbReference type="EMBL" id="MBB2900948.1"/>
    </source>
</evidence>
<keyword evidence="1" id="KW-0378">Hydrolase</keyword>
<dbReference type="InterPro" id="IPR000639">
    <property type="entry name" value="Epox_hydrolase-like"/>
</dbReference>
<reference evidence="3 4" key="2">
    <citation type="submission" date="2020-08" db="EMBL/GenBank/DDBJ databases">
        <authorList>
            <person name="Partida-Martinez L."/>
            <person name="Huntemann M."/>
            <person name="Clum A."/>
            <person name="Wang J."/>
            <person name="Palaniappan K."/>
            <person name="Ritter S."/>
            <person name="Chen I.-M."/>
            <person name="Stamatis D."/>
            <person name="Reddy T."/>
            <person name="O'Malley R."/>
            <person name="Daum C."/>
            <person name="Shapiro N."/>
            <person name="Ivanova N."/>
            <person name="Kyrpides N."/>
            <person name="Woyke T."/>
        </authorList>
    </citation>
    <scope>NUCLEOTIDE SEQUENCE [LARGE SCALE GENOMIC DNA]</scope>
    <source>
        <strain evidence="3 4">AS2.23</strain>
    </source>
</reference>
<evidence type="ECO:0000256" key="1">
    <source>
        <dbReference type="ARBA" id="ARBA00022801"/>
    </source>
</evidence>
<dbReference type="PANTHER" id="PTHR43329">
    <property type="entry name" value="EPOXIDE HYDROLASE"/>
    <property type="match status" value="1"/>
</dbReference>
<accession>A0A7W4XWK2</accession>
<dbReference type="Proteomes" id="UP000533269">
    <property type="component" value="Unassembled WGS sequence"/>
</dbReference>
<reference evidence="3 4" key="1">
    <citation type="submission" date="2020-08" db="EMBL/GenBank/DDBJ databases">
        <title>The Agave Microbiome: Exploring the role of microbial communities in plant adaptations to desert environments.</title>
        <authorList>
            <person name="Partida-Martinez L.P."/>
        </authorList>
    </citation>
    <scope>NUCLEOTIDE SEQUENCE [LARGE SCALE GENOMIC DNA]</scope>
    <source>
        <strain evidence="3 4">AS2.23</strain>
    </source>
</reference>
<dbReference type="RefSeq" id="WP_012085262.1">
    <property type="nucleotide sequence ID" value="NZ_JACHVY010000001.1"/>
</dbReference>
<comment type="caution">
    <text evidence="3">The sequence shown here is derived from an EMBL/GenBank/DDBJ whole genome shotgun (WGS) entry which is preliminary data.</text>
</comment>
<dbReference type="InterPro" id="IPR000073">
    <property type="entry name" value="AB_hydrolase_1"/>
</dbReference>
<dbReference type="GO" id="GO:0016787">
    <property type="term" value="F:hydrolase activity"/>
    <property type="evidence" value="ECO:0007669"/>
    <property type="project" value="UniProtKB-KW"/>
</dbReference>
<protein>
    <submittedName>
        <fullName evidence="3">Pimeloyl-ACP methyl ester carboxylesterase</fullName>
    </submittedName>
</protein>
<dbReference type="Pfam" id="PF00561">
    <property type="entry name" value="Abhydrolase_1"/>
    <property type="match status" value="1"/>
</dbReference>
<dbReference type="SUPFAM" id="SSF53474">
    <property type="entry name" value="alpha/beta-Hydrolases"/>
    <property type="match status" value="1"/>
</dbReference>
<evidence type="ECO:0000259" key="2">
    <source>
        <dbReference type="Pfam" id="PF00561"/>
    </source>
</evidence>